<sequence length="86" mass="10248">MYLYTFVTFHRQNKTRNGRNARDRVAKNLTSDSMVSPSLEHDIENVILFGSINFILSEHIHIDINVTKMDCKGNKNNQFYRYYWES</sequence>
<organism evidence="1 2">
    <name type="scientific">Vespula vulgaris</name>
    <name type="common">Yellow jacket</name>
    <name type="synonym">Wasp</name>
    <dbReference type="NCBI Taxonomy" id="7454"/>
    <lineage>
        <taxon>Eukaryota</taxon>
        <taxon>Metazoa</taxon>
        <taxon>Ecdysozoa</taxon>
        <taxon>Arthropoda</taxon>
        <taxon>Hexapoda</taxon>
        <taxon>Insecta</taxon>
        <taxon>Pterygota</taxon>
        <taxon>Neoptera</taxon>
        <taxon>Endopterygota</taxon>
        <taxon>Hymenoptera</taxon>
        <taxon>Apocrita</taxon>
        <taxon>Aculeata</taxon>
        <taxon>Vespoidea</taxon>
        <taxon>Vespidae</taxon>
        <taxon>Vespinae</taxon>
        <taxon>Vespula</taxon>
    </lineage>
</organism>
<proteinExistence type="predicted"/>
<comment type="caution">
    <text evidence="1">The sequence shown here is derived from an EMBL/GenBank/DDBJ whole genome shotgun (WGS) entry which is preliminary data.</text>
</comment>
<dbReference type="AlphaFoldDB" id="A0A834J808"/>
<accession>A0A834J808</accession>
<keyword evidence="2" id="KW-1185">Reference proteome</keyword>
<evidence type="ECO:0000313" key="1">
    <source>
        <dbReference type="EMBL" id="KAF7382272.1"/>
    </source>
</evidence>
<dbReference type="EMBL" id="JACSEA010000019">
    <property type="protein sequence ID" value="KAF7382272.1"/>
    <property type="molecule type" value="Genomic_DNA"/>
</dbReference>
<protein>
    <submittedName>
        <fullName evidence="1">Uncharacterized protein</fullName>
    </submittedName>
</protein>
<evidence type="ECO:0000313" key="2">
    <source>
        <dbReference type="Proteomes" id="UP000614350"/>
    </source>
</evidence>
<dbReference type="Proteomes" id="UP000614350">
    <property type="component" value="Unassembled WGS sequence"/>
</dbReference>
<name>A0A834J808_VESVU</name>
<gene>
    <name evidence="1" type="ORF">HZH66_013704</name>
</gene>
<reference evidence="1" key="1">
    <citation type="journal article" date="2020" name="G3 (Bethesda)">
        <title>High-Quality Assemblies for Three Invasive Social Wasps from the &lt;i&gt;Vespula&lt;/i&gt; Genus.</title>
        <authorList>
            <person name="Harrop T.W.R."/>
            <person name="Guhlin J."/>
            <person name="McLaughlin G.M."/>
            <person name="Permina E."/>
            <person name="Stockwell P."/>
            <person name="Gilligan J."/>
            <person name="Le Lec M.F."/>
            <person name="Gruber M.A.M."/>
            <person name="Quinn O."/>
            <person name="Lovegrove M."/>
            <person name="Duncan E.J."/>
            <person name="Remnant E.J."/>
            <person name="Van Eeckhoven J."/>
            <person name="Graham B."/>
            <person name="Knapp R.A."/>
            <person name="Langford K.W."/>
            <person name="Kronenberg Z."/>
            <person name="Press M.O."/>
            <person name="Eacker S.M."/>
            <person name="Wilson-Rankin E.E."/>
            <person name="Purcell J."/>
            <person name="Lester P.J."/>
            <person name="Dearden P.K."/>
        </authorList>
    </citation>
    <scope>NUCLEOTIDE SEQUENCE</scope>
    <source>
        <strain evidence="1">Marl-1</strain>
    </source>
</reference>